<dbReference type="GO" id="GO:0006839">
    <property type="term" value="P:mitochondrial transport"/>
    <property type="evidence" value="ECO:0007669"/>
    <property type="project" value="TreeGrafter"/>
</dbReference>
<evidence type="ECO:0000256" key="8">
    <source>
        <dbReference type="ARBA" id="ARBA00023136"/>
    </source>
</evidence>
<dbReference type="SUPFAM" id="SSF103506">
    <property type="entry name" value="Mitochondrial carrier"/>
    <property type="match status" value="1"/>
</dbReference>
<accession>A0A4D9DAF1</accession>
<evidence type="ECO:0000256" key="6">
    <source>
        <dbReference type="ARBA" id="ARBA00022989"/>
    </source>
</evidence>
<dbReference type="InterPro" id="IPR023395">
    <property type="entry name" value="MCP_dom_sf"/>
</dbReference>
<dbReference type="GO" id="GO:0031966">
    <property type="term" value="C:mitochondrial membrane"/>
    <property type="evidence" value="ECO:0007669"/>
    <property type="project" value="UniProtKB-SubCell"/>
</dbReference>
<dbReference type="InterPro" id="IPR018108">
    <property type="entry name" value="MCP_transmembrane"/>
</dbReference>
<dbReference type="GO" id="GO:1902603">
    <property type="term" value="P:carnitine transmembrane transport"/>
    <property type="evidence" value="ECO:0007669"/>
    <property type="project" value="TreeGrafter"/>
</dbReference>
<dbReference type="Proteomes" id="UP000355283">
    <property type="component" value="Unassembled WGS sequence"/>
</dbReference>
<evidence type="ECO:0000313" key="11">
    <source>
        <dbReference type="EMBL" id="TFJ86435.1"/>
    </source>
</evidence>
<feature type="repeat" description="Solcar" evidence="9">
    <location>
        <begin position="171"/>
        <end position="254"/>
    </location>
</feature>
<keyword evidence="7" id="KW-0496">Mitochondrion</keyword>
<evidence type="ECO:0000313" key="12">
    <source>
        <dbReference type="Proteomes" id="UP000355283"/>
    </source>
</evidence>
<organism evidence="11 12">
    <name type="scientific">Nannochloropsis salina CCMP1776</name>
    <dbReference type="NCBI Taxonomy" id="1027361"/>
    <lineage>
        <taxon>Eukaryota</taxon>
        <taxon>Sar</taxon>
        <taxon>Stramenopiles</taxon>
        <taxon>Ochrophyta</taxon>
        <taxon>Eustigmatophyceae</taxon>
        <taxon>Eustigmatales</taxon>
        <taxon>Monodopsidaceae</taxon>
        <taxon>Microchloropsis</taxon>
        <taxon>Microchloropsis salina</taxon>
    </lineage>
</organism>
<name>A0A4D9DAF1_9STRA</name>
<dbReference type="GO" id="GO:0015227">
    <property type="term" value="F:O-acyl-L-carnitine transmembrane transporter activity"/>
    <property type="evidence" value="ECO:0007669"/>
    <property type="project" value="TreeGrafter"/>
</dbReference>
<evidence type="ECO:0000256" key="4">
    <source>
        <dbReference type="ARBA" id="ARBA00022692"/>
    </source>
</evidence>
<comment type="subcellular location">
    <subcellularLocation>
        <location evidence="1">Mitochondrion membrane</location>
        <topology evidence="1">Multi-pass membrane protein</topology>
    </subcellularLocation>
</comment>
<keyword evidence="4 9" id="KW-0812">Transmembrane</keyword>
<evidence type="ECO:0000256" key="5">
    <source>
        <dbReference type="ARBA" id="ARBA00022737"/>
    </source>
</evidence>
<evidence type="ECO:0008006" key="13">
    <source>
        <dbReference type="Google" id="ProtNLM"/>
    </source>
</evidence>
<dbReference type="EMBL" id="SDOX01000008">
    <property type="protein sequence ID" value="TFJ86435.1"/>
    <property type="molecule type" value="Genomic_DNA"/>
</dbReference>
<keyword evidence="8 9" id="KW-0472">Membrane</keyword>
<dbReference type="PROSITE" id="PS50920">
    <property type="entry name" value="SOLCAR"/>
    <property type="match status" value="2"/>
</dbReference>
<sequence length="259" mass="27388">MQAAAAGQAGGTVLASGVAKMSALELLRSTIKHEGVLALYRGASSRVLGSALGNSVLFGANGAFLQAFQANTAQPLSGAFVLASAFTGVAEAAIWTPMDLLKTRCQVEYGKKVDVTPLRVARQLFQDRGVRALYAGGGPTLLREIVGNAIYFTVYQVIKQALMQFRGLREGDAATFVVAGGCAGTAYWFSIFPLDTVKSIVQAQEAHITGMQVARDLYAKGGVAAFYKGVGPAMLRAFPACAATWTTFEYSLMALKRLE</sequence>
<keyword evidence="5" id="KW-0677">Repeat</keyword>
<dbReference type="InterPro" id="IPR050567">
    <property type="entry name" value="Mitochondrial_Carrier"/>
</dbReference>
<evidence type="ECO:0000256" key="7">
    <source>
        <dbReference type="ARBA" id="ARBA00023128"/>
    </source>
</evidence>
<keyword evidence="12" id="KW-1185">Reference proteome</keyword>
<gene>
    <name evidence="11" type="ORF">NSK_002092</name>
</gene>
<dbReference type="Pfam" id="PF00153">
    <property type="entry name" value="Mito_carr"/>
    <property type="match status" value="3"/>
</dbReference>
<keyword evidence="6" id="KW-1133">Transmembrane helix</keyword>
<evidence type="ECO:0000256" key="9">
    <source>
        <dbReference type="PROSITE-ProRule" id="PRU00282"/>
    </source>
</evidence>
<evidence type="ECO:0000256" key="2">
    <source>
        <dbReference type="ARBA" id="ARBA00006375"/>
    </source>
</evidence>
<evidence type="ECO:0000256" key="10">
    <source>
        <dbReference type="RuleBase" id="RU000488"/>
    </source>
</evidence>
<feature type="repeat" description="Solcar" evidence="9">
    <location>
        <begin position="78"/>
        <end position="161"/>
    </location>
</feature>
<proteinExistence type="inferred from homology"/>
<dbReference type="Gene3D" id="1.50.40.10">
    <property type="entry name" value="Mitochondrial carrier domain"/>
    <property type="match status" value="1"/>
</dbReference>
<protein>
    <recommendedName>
        <fullName evidence="13">Mitochondrial carrier protein</fullName>
    </recommendedName>
</protein>
<reference evidence="11 12" key="1">
    <citation type="submission" date="2019-01" db="EMBL/GenBank/DDBJ databases">
        <title>Nuclear Genome Assembly of the Microalgal Biofuel strain Nannochloropsis salina CCMP1776.</title>
        <authorList>
            <person name="Hovde B."/>
        </authorList>
    </citation>
    <scope>NUCLEOTIDE SEQUENCE [LARGE SCALE GENOMIC DNA]</scope>
    <source>
        <strain evidence="11 12">CCMP1776</strain>
    </source>
</reference>
<dbReference type="PANTHER" id="PTHR45624">
    <property type="entry name" value="MITOCHONDRIAL BASIC AMINO ACIDS TRANSPORTER-RELATED"/>
    <property type="match status" value="1"/>
</dbReference>
<comment type="caution">
    <text evidence="11">The sequence shown here is derived from an EMBL/GenBank/DDBJ whole genome shotgun (WGS) entry which is preliminary data.</text>
</comment>
<dbReference type="PANTHER" id="PTHR45624:SF4">
    <property type="entry name" value="CONGESTED-LIKE TRACHEA PROTEIN-RELATED"/>
    <property type="match status" value="1"/>
</dbReference>
<evidence type="ECO:0000256" key="3">
    <source>
        <dbReference type="ARBA" id="ARBA00022448"/>
    </source>
</evidence>
<comment type="similarity">
    <text evidence="2 10">Belongs to the mitochondrial carrier (TC 2.A.29) family.</text>
</comment>
<dbReference type="AlphaFoldDB" id="A0A4D9DAF1"/>
<dbReference type="OrthoDB" id="14252at2759"/>
<keyword evidence="3 10" id="KW-0813">Transport</keyword>
<evidence type="ECO:0000256" key="1">
    <source>
        <dbReference type="ARBA" id="ARBA00004225"/>
    </source>
</evidence>